<accession>A0ABY2Q1R8</accession>
<dbReference type="RefSeq" id="WP_136360388.1">
    <property type="nucleotide sequence ID" value="NZ_SSNY01000025.1"/>
</dbReference>
<reference evidence="1 2" key="1">
    <citation type="submission" date="2019-04" db="EMBL/GenBank/DDBJ databases">
        <title>Mesorhizobium composti sp. nov., isolated from compost.</title>
        <authorList>
            <person name="Lin S.-Y."/>
            <person name="Hameed A."/>
            <person name="Hsieh Y.-T."/>
            <person name="Young C.-C."/>
        </authorList>
    </citation>
    <scope>NUCLEOTIDE SEQUENCE [LARGE SCALE GENOMIC DNA]</scope>
    <source>
        <strain evidence="1 2">CC-YTH430</strain>
    </source>
</reference>
<dbReference type="EMBL" id="SSNY01000025">
    <property type="protein sequence ID" value="THF54363.1"/>
    <property type="molecule type" value="Genomic_DNA"/>
</dbReference>
<sequence>MKLLIYARDNEGITLTKSGGFFRKFVTWAAHEFRWPEHEPEKLFAVNKVLNEQDFFPLAVMHSLMLATRLIRHYKGKAVLTKAGRSMIGDYGRLQAVLFDAYFSTLDLSEYERFPMEYEDADLRHCLGVVQNRLDDWVELADFAGWCLPLNMITASRIDPVSDACFHLISRLIRPLIWIGLLERKPEQDRTRIEQRHYRKTILFDRFIRIAFRQDGGWSIH</sequence>
<name>A0ABY2Q1R8_9HYPH</name>
<evidence type="ECO:0000313" key="2">
    <source>
        <dbReference type="Proteomes" id="UP000306441"/>
    </source>
</evidence>
<keyword evidence="2" id="KW-1185">Reference proteome</keyword>
<dbReference type="Proteomes" id="UP000306441">
    <property type="component" value="Unassembled WGS sequence"/>
</dbReference>
<comment type="caution">
    <text evidence="1">The sequence shown here is derived from an EMBL/GenBank/DDBJ whole genome shotgun (WGS) entry which is preliminary data.</text>
</comment>
<proteinExistence type="predicted"/>
<protein>
    <submittedName>
        <fullName evidence="1">Uncharacterized protein</fullName>
    </submittedName>
</protein>
<gene>
    <name evidence="1" type="ORF">E6C48_22270</name>
</gene>
<evidence type="ECO:0000313" key="1">
    <source>
        <dbReference type="EMBL" id="THF54363.1"/>
    </source>
</evidence>
<organism evidence="1 2">
    <name type="scientific">Ollibium composti</name>
    <dbReference type="NCBI Taxonomy" id="2675109"/>
    <lineage>
        <taxon>Bacteria</taxon>
        <taxon>Pseudomonadati</taxon>
        <taxon>Pseudomonadota</taxon>
        <taxon>Alphaproteobacteria</taxon>
        <taxon>Hyphomicrobiales</taxon>
        <taxon>Phyllobacteriaceae</taxon>
        <taxon>Ollibium</taxon>
    </lineage>
</organism>